<keyword evidence="4" id="KW-0046">Antibiotic resistance</keyword>
<dbReference type="PANTHER" id="PTHR31438">
    <property type="entry name" value="LYSINE N-ACYLTRANSFERASE C17G9.06C-RELATED"/>
    <property type="match status" value="1"/>
</dbReference>
<dbReference type="PANTHER" id="PTHR31438:SF1">
    <property type="entry name" value="LYSINE N-ACYLTRANSFERASE C17G9.06C-RELATED"/>
    <property type="match status" value="1"/>
</dbReference>
<dbReference type="Gene3D" id="3.40.630.30">
    <property type="match status" value="1"/>
</dbReference>
<dbReference type="SMART" id="SM01006">
    <property type="entry name" value="AlcB"/>
    <property type="match status" value="1"/>
</dbReference>
<dbReference type="InterPro" id="IPR016181">
    <property type="entry name" value="Acyl_CoA_acyltransferase"/>
</dbReference>
<feature type="domain" description="N-acetyltransferase" evidence="6">
    <location>
        <begin position="7"/>
        <end position="167"/>
    </location>
</feature>
<comment type="function">
    <text evidence="1">Acyltransferase required for the direct transfer of medium- to long-chain fatty acyl moieties from a carrier protein (MbtL) on to the epsilon-amino group of lysine residue in the mycobactin core.</text>
</comment>
<evidence type="ECO:0000256" key="1">
    <source>
        <dbReference type="ARBA" id="ARBA00003818"/>
    </source>
</evidence>
<dbReference type="PROSITE" id="PS51186">
    <property type="entry name" value="GNAT"/>
    <property type="match status" value="1"/>
</dbReference>
<evidence type="ECO:0000313" key="8">
    <source>
        <dbReference type="Proteomes" id="UP000220527"/>
    </source>
</evidence>
<organism evidence="7 8">
    <name type="scientific">Candidatus Viridilinea mediisalina</name>
    <dbReference type="NCBI Taxonomy" id="2024553"/>
    <lineage>
        <taxon>Bacteria</taxon>
        <taxon>Bacillati</taxon>
        <taxon>Chloroflexota</taxon>
        <taxon>Chloroflexia</taxon>
        <taxon>Chloroflexales</taxon>
        <taxon>Chloroflexineae</taxon>
        <taxon>Oscillochloridaceae</taxon>
        <taxon>Candidatus Viridilinea</taxon>
    </lineage>
</organism>
<dbReference type="InterPro" id="IPR019432">
    <property type="entry name" value="Acyltransferase_MbtK/IucB-like"/>
</dbReference>
<keyword evidence="8" id="KW-1185">Reference proteome</keyword>
<evidence type="ECO:0000256" key="2">
    <source>
        <dbReference type="ARBA" id="ARBA00004924"/>
    </source>
</evidence>
<dbReference type="OrthoDB" id="9795206at2"/>
<evidence type="ECO:0000259" key="6">
    <source>
        <dbReference type="PROSITE" id="PS51186"/>
    </source>
</evidence>
<evidence type="ECO:0000256" key="5">
    <source>
        <dbReference type="ARBA" id="ARBA00031122"/>
    </source>
</evidence>
<name>A0A2A6RP83_9CHLR</name>
<dbReference type="Pfam" id="PF13523">
    <property type="entry name" value="Acetyltransf_8"/>
    <property type="match status" value="1"/>
</dbReference>
<reference evidence="8" key="1">
    <citation type="submission" date="2017-08" db="EMBL/GenBank/DDBJ databases">
        <authorList>
            <person name="Grouzdev D.S."/>
            <person name="Gaisin V.A."/>
            <person name="Rysina M.S."/>
            <person name="Gorlenko V.M."/>
        </authorList>
    </citation>
    <scope>NUCLEOTIDE SEQUENCE [LARGE SCALE GENOMIC DNA]</scope>
    <source>
        <strain evidence="8">Kir15-3F</strain>
    </source>
</reference>
<accession>A0A2A6RP83</accession>
<gene>
    <name evidence="7" type="ORF">CJ255_02100</name>
</gene>
<dbReference type="Proteomes" id="UP000220527">
    <property type="component" value="Unassembled WGS sequence"/>
</dbReference>
<comment type="caution">
    <text evidence="7">The sequence shown here is derived from an EMBL/GenBank/DDBJ whole genome shotgun (WGS) entry which is preliminary data.</text>
</comment>
<evidence type="ECO:0000256" key="4">
    <source>
        <dbReference type="ARBA" id="ARBA00023251"/>
    </source>
</evidence>
<proteinExistence type="predicted"/>
<evidence type="ECO:0000313" key="7">
    <source>
        <dbReference type="EMBL" id="PDW04711.1"/>
    </source>
</evidence>
<dbReference type="GO" id="GO:0019290">
    <property type="term" value="P:siderophore biosynthetic process"/>
    <property type="evidence" value="ECO:0007669"/>
    <property type="project" value="InterPro"/>
</dbReference>
<evidence type="ECO:0000256" key="3">
    <source>
        <dbReference type="ARBA" id="ARBA00020586"/>
    </source>
</evidence>
<dbReference type="AlphaFoldDB" id="A0A2A6RP83"/>
<dbReference type="GO" id="GO:0046677">
    <property type="term" value="P:response to antibiotic"/>
    <property type="evidence" value="ECO:0007669"/>
    <property type="project" value="UniProtKB-KW"/>
</dbReference>
<dbReference type="SUPFAM" id="SSF55729">
    <property type="entry name" value="Acyl-CoA N-acyltransferases (Nat)"/>
    <property type="match status" value="1"/>
</dbReference>
<comment type="pathway">
    <text evidence="2">Siderophore biosynthesis.</text>
</comment>
<dbReference type="EMBL" id="NQWI01000005">
    <property type="protein sequence ID" value="PDW04711.1"/>
    <property type="molecule type" value="Genomic_DNA"/>
</dbReference>
<protein>
    <recommendedName>
        <fullName evidence="3">Lysine N-acyltransferase MbtK</fullName>
    </recommendedName>
    <alternativeName>
        <fullName evidence="5">Mycobactin synthase protein K</fullName>
    </alternativeName>
</protein>
<dbReference type="GO" id="GO:0016410">
    <property type="term" value="F:N-acyltransferase activity"/>
    <property type="evidence" value="ECO:0007669"/>
    <property type="project" value="TreeGrafter"/>
</dbReference>
<sequence>MKYLMKLHLRTCTQADLPRITTWLHADHVRRAWGDPDGNLELLRAEAPHGSWRAIIVADGVDVGLILWQHPTRHELDVAGLHDIPASVIDIDIMIGEQAATGKGIGSAAIKLVAEAALHNPEVPFVMACAHVENHASQRAFEQAGFRRDRIFDDVPHGHYVLMVRHR</sequence>
<dbReference type="InterPro" id="IPR000182">
    <property type="entry name" value="GNAT_dom"/>
</dbReference>